<dbReference type="SUPFAM" id="SSF53756">
    <property type="entry name" value="UDP-Glycosyltransferase/glycogen phosphorylase"/>
    <property type="match status" value="1"/>
</dbReference>
<dbReference type="OrthoDB" id="9802525at2"/>
<evidence type="ECO:0000313" key="4">
    <source>
        <dbReference type="Proteomes" id="UP000186391"/>
    </source>
</evidence>
<gene>
    <name evidence="3" type="ORF">NIES592_22340</name>
</gene>
<dbReference type="Pfam" id="PF00534">
    <property type="entry name" value="Glycos_transf_1"/>
    <property type="match status" value="1"/>
</dbReference>
<name>A0A1U7GTN4_9CYAN</name>
<feature type="domain" description="Rhodanese" evidence="2">
    <location>
        <begin position="96"/>
        <end position="142"/>
    </location>
</feature>
<dbReference type="PANTHER" id="PTHR46401">
    <property type="entry name" value="GLYCOSYLTRANSFERASE WBBK-RELATED"/>
    <property type="match status" value="1"/>
</dbReference>
<reference evidence="3 4" key="1">
    <citation type="submission" date="2016-11" db="EMBL/GenBank/DDBJ databases">
        <title>Draft Genome Sequences of Nine Cyanobacterial Strains from Diverse Habitats.</title>
        <authorList>
            <person name="Zhu T."/>
            <person name="Hou S."/>
            <person name="Lu X."/>
            <person name="Hess W.R."/>
        </authorList>
    </citation>
    <scope>NUCLEOTIDE SEQUENCE [LARGE SCALE GENOMIC DNA]</scope>
    <source>
        <strain evidence="3 4">NIES-592</strain>
    </source>
</reference>
<accession>A0A1U7GTN4</accession>
<dbReference type="PROSITE" id="PS50206">
    <property type="entry name" value="RHODANESE_3"/>
    <property type="match status" value="1"/>
</dbReference>
<dbReference type="AlphaFoldDB" id="A0A1U7GTN4"/>
<sequence length="389" mass="44419">MFLKKYKSLEYKHLHLWVPNLFECKGGIQVYLQNFLQVVTDEFPSIDIVVFDKLDRAKPKDIYTSDNLLFFFSGSVPGLWQTLHFAVNIIIASLINRPTLILCGHMNFAPVAFWIHRFLGIPYWILVYGIDAWEIKDPLKKKALHAAQKIASISEYTRDRLIHEQNLDPEKFLILPVTFDPNCFQIAPKPKYLLERYGLKPEQSVILTVARLSATEQYKGYDTIIAALPEIKKVIHNVHYVLVGKGDDLPRIEELITKLELQNCVTLTGFVPDEELCDHYNLCDVFAMPSKQEGFGIVYLEALACGKPTLAGNQDGATDALCRGELGVLIDPEDTQAIAQALIQILQRTYPNPLLYQPEILRQKVIERFGFQSFQKTLGNYLEKYLGLI</sequence>
<comment type="caution">
    <text evidence="3">The sequence shown here is derived from an EMBL/GenBank/DDBJ whole genome shotgun (WGS) entry which is preliminary data.</text>
</comment>
<dbReference type="GO" id="GO:0009103">
    <property type="term" value="P:lipopolysaccharide biosynthetic process"/>
    <property type="evidence" value="ECO:0007669"/>
    <property type="project" value="TreeGrafter"/>
</dbReference>
<evidence type="ECO:0000313" key="3">
    <source>
        <dbReference type="EMBL" id="OKH11308.1"/>
    </source>
</evidence>
<proteinExistence type="predicted"/>
<dbReference type="RefSeq" id="WP_073556943.1">
    <property type="nucleotide sequence ID" value="NZ_MRCA01000020.1"/>
</dbReference>
<dbReference type="PANTHER" id="PTHR46401:SF2">
    <property type="entry name" value="GLYCOSYLTRANSFERASE WBBK-RELATED"/>
    <property type="match status" value="1"/>
</dbReference>
<dbReference type="EMBL" id="MRCA01000020">
    <property type="protein sequence ID" value="OKH11308.1"/>
    <property type="molecule type" value="Genomic_DNA"/>
</dbReference>
<keyword evidence="1 3" id="KW-0808">Transferase</keyword>
<protein>
    <submittedName>
        <fullName evidence="3">Glycosyltransferase</fullName>
    </submittedName>
</protein>
<dbReference type="GO" id="GO:0016757">
    <property type="term" value="F:glycosyltransferase activity"/>
    <property type="evidence" value="ECO:0007669"/>
    <property type="project" value="InterPro"/>
</dbReference>
<organism evidence="3 4">
    <name type="scientific">Fischerella major NIES-592</name>
    <dbReference type="NCBI Taxonomy" id="210994"/>
    <lineage>
        <taxon>Bacteria</taxon>
        <taxon>Bacillati</taxon>
        <taxon>Cyanobacteriota</taxon>
        <taxon>Cyanophyceae</taxon>
        <taxon>Nostocales</taxon>
        <taxon>Hapalosiphonaceae</taxon>
        <taxon>Fischerella</taxon>
    </lineage>
</organism>
<dbReference type="InterPro" id="IPR001763">
    <property type="entry name" value="Rhodanese-like_dom"/>
</dbReference>
<evidence type="ECO:0000259" key="2">
    <source>
        <dbReference type="PROSITE" id="PS50206"/>
    </source>
</evidence>
<evidence type="ECO:0000256" key="1">
    <source>
        <dbReference type="ARBA" id="ARBA00022679"/>
    </source>
</evidence>
<dbReference type="InterPro" id="IPR001296">
    <property type="entry name" value="Glyco_trans_1"/>
</dbReference>
<keyword evidence="4" id="KW-1185">Reference proteome</keyword>
<dbReference type="Gene3D" id="3.40.50.2000">
    <property type="entry name" value="Glycogen Phosphorylase B"/>
    <property type="match status" value="2"/>
</dbReference>
<dbReference type="Proteomes" id="UP000186391">
    <property type="component" value="Unassembled WGS sequence"/>
</dbReference>